<feature type="compositionally biased region" description="Gly residues" evidence="1">
    <location>
        <begin position="335"/>
        <end position="344"/>
    </location>
</feature>
<dbReference type="Proteomes" id="UP000198287">
    <property type="component" value="Unassembled WGS sequence"/>
</dbReference>
<evidence type="ECO:0000256" key="2">
    <source>
        <dbReference type="SAM" id="SignalP"/>
    </source>
</evidence>
<feature type="compositionally biased region" description="Low complexity" evidence="1">
    <location>
        <begin position="313"/>
        <end position="324"/>
    </location>
</feature>
<evidence type="ECO:0000313" key="3">
    <source>
        <dbReference type="EMBL" id="OXA59582.1"/>
    </source>
</evidence>
<feature type="chain" id="PRO_5012804854" evidence="2">
    <location>
        <begin position="18"/>
        <end position="485"/>
    </location>
</feature>
<feature type="region of interest" description="Disordered" evidence="1">
    <location>
        <begin position="147"/>
        <end position="485"/>
    </location>
</feature>
<feature type="compositionally biased region" description="Low complexity" evidence="1">
    <location>
        <begin position="381"/>
        <end position="391"/>
    </location>
</feature>
<dbReference type="EMBL" id="LNIX01000002">
    <property type="protein sequence ID" value="OXA59582.1"/>
    <property type="molecule type" value="Genomic_DNA"/>
</dbReference>
<feature type="signal peptide" evidence="2">
    <location>
        <begin position="1"/>
        <end position="17"/>
    </location>
</feature>
<gene>
    <name evidence="3" type="ORF">Fcan01_04333</name>
</gene>
<proteinExistence type="predicted"/>
<evidence type="ECO:0000256" key="1">
    <source>
        <dbReference type="SAM" id="MobiDB-lite"/>
    </source>
</evidence>
<keyword evidence="4" id="KW-1185">Reference proteome</keyword>
<feature type="compositionally biased region" description="Gly residues" evidence="1">
    <location>
        <begin position="149"/>
        <end position="160"/>
    </location>
</feature>
<dbReference type="AlphaFoldDB" id="A0A226EPP0"/>
<name>A0A226EPP0_FOLCA</name>
<feature type="compositionally biased region" description="Pro residues" evidence="1">
    <location>
        <begin position="473"/>
        <end position="485"/>
    </location>
</feature>
<organism evidence="3 4">
    <name type="scientific">Folsomia candida</name>
    <name type="common">Springtail</name>
    <dbReference type="NCBI Taxonomy" id="158441"/>
    <lineage>
        <taxon>Eukaryota</taxon>
        <taxon>Metazoa</taxon>
        <taxon>Ecdysozoa</taxon>
        <taxon>Arthropoda</taxon>
        <taxon>Hexapoda</taxon>
        <taxon>Collembola</taxon>
        <taxon>Entomobryomorpha</taxon>
        <taxon>Isotomoidea</taxon>
        <taxon>Isotomidae</taxon>
        <taxon>Proisotominae</taxon>
        <taxon>Folsomia</taxon>
    </lineage>
</organism>
<feature type="compositionally biased region" description="Low complexity" evidence="1">
    <location>
        <begin position="407"/>
        <end position="416"/>
    </location>
</feature>
<sequence length="485" mass="49388">MWKILGLLPFCLSVVLSAVQPNLMTRDARGVVGAYASPALKVLSSGTPVGPSGLGQVVRSAYATQPLSYQQDQPSRGVVYQPLQGAYAQQQLQQLESPLKNYRGGDVIQQAVELQVPETIVGKDVAEGGALPPAYAQAVYEESPYAQISGGGGDGSGGAGPSPYTQVAGLSPYSQVGGGGPSLYSRSPASPYAQGGVSSPFSQAGGQVLLSSSPFGQPGPYSSELGEGPSPYAQSGVEAAPQGGGGSSRGPPLEFRGVYPGLSGPPHGGGLSGPFGFGPSGVSHSPRPSPYLFNQPVHTLGQSNRGVTKGVPSKTTKSTQSSASVEGGDVPIIMYGGGGPGGPDGRYNIEELEAGGPSPQGVRGPPVYNLQGLGGGPEEFSPYSGGPVSYSLGGGPGGPPPQHFAYSPESGPQSSPFGGGGPPRGPTFLQEVSSPSAAEYVAKPRRQRHPSFDFSPMQLLRRPRHGYLQGGPRGPPPPPSHDFDY</sequence>
<feature type="compositionally biased region" description="Polar residues" evidence="1">
    <location>
        <begin position="296"/>
        <end position="306"/>
    </location>
</feature>
<evidence type="ECO:0000313" key="4">
    <source>
        <dbReference type="Proteomes" id="UP000198287"/>
    </source>
</evidence>
<accession>A0A226EPP0</accession>
<feature type="compositionally biased region" description="Gly residues" evidence="1">
    <location>
        <begin position="266"/>
        <end position="279"/>
    </location>
</feature>
<feature type="compositionally biased region" description="Polar residues" evidence="1">
    <location>
        <begin position="196"/>
        <end position="215"/>
    </location>
</feature>
<reference evidence="3 4" key="1">
    <citation type="submission" date="2015-12" db="EMBL/GenBank/DDBJ databases">
        <title>The genome of Folsomia candida.</title>
        <authorList>
            <person name="Faddeeva A."/>
            <person name="Derks M.F."/>
            <person name="Anvar Y."/>
            <person name="Smit S."/>
            <person name="Van Straalen N."/>
            <person name="Roelofs D."/>
        </authorList>
    </citation>
    <scope>NUCLEOTIDE SEQUENCE [LARGE SCALE GENOMIC DNA]</scope>
    <source>
        <strain evidence="3 4">VU population</strain>
        <tissue evidence="3">Whole body</tissue>
    </source>
</reference>
<keyword evidence="2" id="KW-0732">Signal</keyword>
<comment type="caution">
    <text evidence="3">The sequence shown here is derived from an EMBL/GenBank/DDBJ whole genome shotgun (WGS) entry which is preliminary data.</text>
</comment>
<protein>
    <submittedName>
        <fullName evidence="3">Uncharacterized protein</fullName>
    </submittedName>
</protein>